<dbReference type="PANTHER" id="PTHR43877:SF1">
    <property type="entry name" value="ACETYLTRANSFERASE"/>
    <property type="match status" value="1"/>
</dbReference>
<dbReference type="SUPFAM" id="SSF55729">
    <property type="entry name" value="Acyl-CoA N-acyltransferases (Nat)"/>
    <property type="match status" value="1"/>
</dbReference>
<dbReference type="Gene3D" id="3.40.630.30">
    <property type="match status" value="1"/>
</dbReference>
<evidence type="ECO:0000259" key="3">
    <source>
        <dbReference type="PROSITE" id="PS51186"/>
    </source>
</evidence>
<dbReference type="EMBL" id="FOTW01000021">
    <property type="protein sequence ID" value="SFM47034.1"/>
    <property type="molecule type" value="Genomic_DNA"/>
</dbReference>
<keyword evidence="2" id="KW-0012">Acyltransferase</keyword>
<evidence type="ECO:0000256" key="2">
    <source>
        <dbReference type="ARBA" id="ARBA00023315"/>
    </source>
</evidence>
<dbReference type="Pfam" id="PF00583">
    <property type="entry name" value="Acetyltransf_1"/>
    <property type="match status" value="1"/>
</dbReference>
<dbReference type="STRING" id="758825.SAMN02982985_04163"/>
<dbReference type="Gene3D" id="3.10.450.50">
    <property type="match status" value="1"/>
</dbReference>
<keyword evidence="1" id="KW-0808">Transferase</keyword>
<reference evidence="4 5" key="1">
    <citation type="submission" date="2016-10" db="EMBL/GenBank/DDBJ databases">
        <authorList>
            <person name="de Groot N.N."/>
        </authorList>
    </citation>
    <scope>NUCLEOTIDE SEQUENCE [LARGE SCALE GENOMIC DNA]</scope>
    <source>
        <strain evidence="4 5">ATCC 43154</strain>
    </source>
</reference>
<dbReference type="InterPro" id="IPR032710">
    <property type="entry name" value="NTF2-like_dom_sf"/>
</dbReference>
<dbReference type="InterPro" id="IPR037401">
    <property type="entry name" value="SnoaL-like"/>
</dbReference>
<dbReference type="AlphaFoldDB" id="A0A1I4R3Y9"/>
<gene>
    <name evidence="4" type="ORF">SAMN02982985_04163</name>
</gene>
<dbReference type="InterPro" id="IPR050832">
    <property type="entry name" value="Bact_Acetyltransf"/>
</dbReference>
<dbReference type="CDD" id="cd04301">
    <property type="entry name" value="NAT_SF"/>
    <property type="match status" value="1"/>
</dbReference>
<dbReference type="GO" id="GO:0016747">
    <property type="term" value="F:acyltransferase activity, transferring groups other than amino-acyl groups"/>
    <property type="evidence" value="ECO:0007669"/>
    <property type="project" value="InterPro"/>
</dbReference>
<dbReference type="Pfam" id="PF12680">
    <property type="entry name" value="SnoaL_2"/>
    <property type="match status" value="1"/>
</dbReference>
<accession>A0A1I4R3Y9</accession>
<evidence type="ECO:0000256" key="1">
    <source>
        <dbReference type="ARBA" id="ARBA00022679"/>
    </source>
</evidence>
<feature type="domain" description="N-acetyltransferase" evidence="3">
    <location>
        <begin position="123"/>
        <end position="295"/>
    </location>
</feature>
<dbReference type="RefSeq" id="WP_093389626.1">
    <property type="nucleotide sequence ID" value="NZ_FOTW01000021.1"/>
</dbReference>
<dbReference type="PANTHER" id="PTHR43877">
    <property type="entry name" value="AMINOALKYLPHOSPHONATE N-ACETYLTRANSFERASE-RELATED-RELATED"/>
    <property type="match status" value="1"/>
</dbReference>
<dbReference type="OrthoDB" id="9799296at2"/>
<dbReference type="InterPro" id="IPR016181">
    <property type="entry name" value="Acyl_CoA_acyltransferase"/>
</dbReference>
<protein>
    <recommendedName>
        <fullName evidence="3">N-acetyltransferase domain-containing protein</fullName>
    </recommendedName>
</protein>
<sequence length="307" mass="33294">MTAPVKARLQPPTLVQAQLDAFNAHDVDALLAIYAADASLFQHPDELLARGAEQIGARFRARFAAARPRARLLHRIAIGNHVIDQEIVDAWSDDGWSSTELVANYEVRDGRIARAWFISGSSTTLRPARRADIPRLEALIRRSALALSAGYYSAAQAAAVTEHVFGVDTQLIDDQSYFIVERDGAAVACGGWSRRRTLFGADRSKTGPDPLLDPEHEAARIRAFFVAPEAARQGLGRRLLAHCEQQAGAAGFHALELAGTMPGVPLYLACGFAMVEEFEIALPGDIRVPLARMRKAIAPHAPHIPAA</sequence>
<evidence type="ECO:0000313" key="5">
    <source>
        <dbReference type="Proteomes" id="UP000199470"/>
    </source>
</evidence>
<name>A0A1I4R3Y9_9BURK</name>
<dbReference type="Proteomes" id="UP000199470">
    <property type="component" value="Unassembled WGS sequence"/>
</dbReference>
<proteinExistence type="predicted"/>
<evidence type="ECO:0000313" key="4">
    <source>
        <dbReference type="EMBL" id="SFM47034.1"/>
    </source>
</evidence>
<keyword evidence="5" id="KW-1185">Reference proteome</keyword>
<dbReference type="PROSITE" id="PS51186">
    <property type="entry name" value="GNAT"/>
    <property type="match status" value="1"/>
</dbReference>
<dbReference type="InterPro" id="IPR000182">
    <property type="entry name" value="GNAT_dom"/>
</dbReference>
<dbReference type="SUPFAM" id="SSF54427">
    <property type="entry name" value="NTF2-like"/>
    <property type="match status" value="1"/>
</dbReference>
<organism evidence="4 5">
    <name type="scientific">Rugamonas rubra</name>
    <dbReference type="NCBI Taxonomy" id="758825"/>
    <lineage>
        <taxon>Bacteria</taxon>
        <taxon>Pseudomonadati</taxon>
        <taxon>Pseudomonadota</taxon>
        <taxon>Betaproteobacteria</taxon>
        <taxon>Burkholderiales</taxon>
        <taxon>Oxalobacteraceae</taxon>
        <taxon>Telluria group</taxon>
        <taxon>Rugamonas</taxon>
    </lineage>
</organism>